<name>A0A9P6R5C5_9FUNG</name>
<accession>A0A9P6R5C5</accession>
<organism evidence="9 10">
    <name type="scientific">Linnemannia gamsii</name>
    <dbReference type="NCBI Taxonomy" id="64522"/>
    <lineage>
        <taxon>Eukaryota</taxon>
        <taxon>Fungi</taxon>
        <taxon>Fungi incertae sedis</taxon>
        <taxon>Mucoromycota</taxon>
        <taxon>Mortierellomycotina</taxon>
        <taxon>Mortierellomycetes</taxon>
        <taxon>Mortierellales</taxon>
        <taxon>Mortierellaceae</taxon>
        <taxon>Linnemannia</taxon>
    </lineage>
</organism>
<keyword evidence="7" id="KW-0862">Zinc</keyword>
<dbReference type="GO" id="GO:0008270">
    <property type="term" value="F:zinc ion binding"/>
    <property type="evidence" value="ECO:0007669"/>
    <property type="project" value="UniProtKB-KW"/>
</dbReference>
<evidence type="ECO:0000313" key="10">
    <source>
        <dbReference type="Proteomes" id="UP000823405"/>
    </source>
</evidence>
<dbReference type="SUPFAM" id="SSF57850">
    <property type="entry name" value="RING/U-box"/>
    <property type="match status" value="1"/>
</dbReference>
<reference evidence="9" key="1">
    <citation type="journal article" date="2020" name="Fungal Divers.">
        <title>Resolving the Mortierellaceae phylogeny through synthesis of multi-gene phylogenetics and phylogenomics.</title>
        <authorList>
            <person name="Vandepol N."/>
            <person name="Liber J."/>
            <person name="Desiro A."/>
            <person name="Na H."/>
            <person name="Kennedy M."/>
            <person name="Barry K."/>
            <person name="Grigoriev I.V."/>
            <person name="Miller A.N."/>
            <person name="O'Donnell K."/>
            <person name="Stajich J.E."/>
            <person name="Bonito G."/>
        </authorList>
    </citation>
    <scope>NUCLEOTIDE SEQUENCE</scope>
    <source>
        <strain evidence="9">NVP60</strain>
    </source>
</reference>
<keyword evidence="6" id="KW-0833">Ubl conjugation pathway</keyword>
<dbReference type="EMBL" id="JAAAIN010000874">
    <property type="protein sequence ID" value="KAG0310165.1"/>
    <property type="molecule type" value="Genomic_DNA"/>
</dbReference>
<evidence type="ECO:0000256" key="5">
    <source>
        <dbReference type="ARBA" id="ARBA00022771"/>
    </source>
</evidence>
<evidence type="ECO:0000256" key="7">
    <source>
        <dbReference type="ARBA" id="ARBA00022833"/>
    </source>
</evidence>
<keyword evidence="5" id="KW-0863">Zinc-finger</keyword>
<dbReference type="InterPro" id="IPR051628">
    <property type="entry name" value="LUBAC_E3_Ligases"/>
</dbReference>
<dbReference type="CDD" id="cd20353">
    <property type="entry name" value="Rcat_RBR_RNF216"/>
    <property type="match status" value="1"/>
</dbReference>
<dbReference type="GO" id="GO:0016740">
    <property type="term" value="F:transferase activity"/>
    <property type="evidence" value="ECO:0007669"/>
    <property type="project" value="UniProtKB-KW"/>
</dbReference>
<dbReference type="PANTHER" id="PTHR22770:SF47">
    <property type="entry name" value="E3 UBIQUITIN-PROTEIN LIGASE RNF216"/>
    <property type="match status" value="1"/>
</dbReference>
<evidence type="ECO:0000256" key="4">
    <source>
        <dbReference type="ARBA" id="ARBA00022737"/>
    </source>
</evidence>
<feature type="domain" description="RING-type" evidence="8">
    <location>
        <begin position="1"/>
        <end position="171"/>
    </location>
</feature>
<keyword evidence="10" id="KW-1185">Reference proteome</keyword>
<evidence type="ECO:0000256" key="3">
    <source>
        <dbReference type="ARBA" id="ARBA00022723"/>
    </source>
</evidence>
<keyword evidence="4" id="KW-0677">Repeat</keyword>
<dbReference type="InterPro" id="IPR044066">
    <property type="entry name" value="TRIAD_supradom"/>
</dbReference>
<comment type="caution">
    <text evidence="9">The sequence shown here is derived from an EMBL/GenBank/DDBJ whole genome shotgun (WGS) entry which is preliminary data.</text>
</comment>
<dbReference type="InterPro" id="IPR047545">
    <property type="entry name" value="BRcat_RBR_RNF216"/>
</dbReference>
<evidence type="ECO:0000256" key="6">
    <source>
        <dbReference type="ARBA" id="ARBA00022786"/>
    </source>
</evidence>
<evidence type="ECO:0000313" key="9">
    <source>
        <dbReference type="EMBL" id="KAG0310165.1"/>
    </source>
</evidence>
<protein>
    <recommendedName>
        <fullName evidence="8">RING-type domain-containing protein</fullName>
    </recommendedName>
</protein>
<dbReference type="Pfam" id="PF26200">
    <property type="entry name" value="Rcat_RNF216"/>
    <property type="match status" value="1"/>
</dbReference>
<gene>
    <name evidence="9" type="ORF">BGZ97_012748</name>
</gene>
<comment type="pathway">
    <text evidence="1">Protein modification; protein ubiquitination.</text>
</comment>
<dbReference type="OrthoDB" id="10009520at2759"/>
<dbReference type="PANTHER" id="PTHR22770">
    <property type="entry name" value="UBIQUITIN CONJUGATING ENZYME 7 INTERACTING PROTEIN-RELATED"/>
    <property type="match status" value="1"/>
</dbReference>
<evidence type="ECO:0000256" key="2">
    <source>
        <dbReference type="ARBA" id="ARBA00022679"/>
    </source>
</evidence>
<dbReference type="InterPro" id="IPR047546">
    <property type="entry name" value="Rcat_RBR_RNF216"/>
</dbReference>
<keyword evidence="2" id="KW-0808">Transferase</keyword>
<dbReference type="CDD" id="cd20339">
    <property type="entry name" value="BRcat_RBR_RNF216"/>
    <property type="match status" value="1"/>
</dbReference>
<keyword evidence="3" id="KW-0479">Metal-binding</keyword>
<evidence type="ECO:0000256" key="1">
    <source>
        <dbReference type="ARBA" id="ARBA00004906"/>
    </source>
</evidence>
<dbReference type="PROSITE" id="PS51873">
    <property type="entry name" value="TRIAD"/>
    <property type="match status" value="1"/>
</dbReference>
<proteinExistence type="predicted"/>
<dbReference type="AlphaFoldDB" id="A0A9P6R5C5"/>
<dbReference type="Proteomes" id="UP000823405">
    <property type="component" value="Unassembled WGS sequence"/>
</dbReference>
<dbReference type="Gene3D" id="1.20.120.1750">
    <property type="match status" value="1"/>
</dbReference>
<evidence type="ECO:0000259" key="8">
    <source>
        <dbReference type="PROSITE" id="PS51873"/>
    </source>
</evidence>
<sequence>MTGGCTAVFPDSEAVLFLPKPVFEGLMRARQQIELKAVSADEKFIVLSIEWTRGQENDEDKEFRCQGPKCRKVSCRFCKALTHIPQSCEEYRKELEKDNVLSVQHKVEEEMSQALIRECPKCKSRFFKTEGCNKMTCPQCRTYMCYVCKIQIKDYSHFDQSPAGQPATNKNKCRLWEDTIQRNNEEVKAAAKKTLQELQTQDPNLAAQVRLEIPT</sequence>